<reference evidence="8" key="1">
    <citation type="journal article" date="2019" name="Int. J. Syst. Evol. Microbiol.">
        <title>The Global Catalogue of Microorganisms (GCM) 10K type strain sequencing project: providing services to taxonomists for standard genome sequencing and annotation.</title>
        <authorList>
            <consortium name="The Broad Institute Genomics Platform"/>
            <consortium name="The Broad Institute Genome Sequencing Center for Infectious Disease"/>
            <person name="Wu L."/>
            <person name="Ma J."/>
        </authorList>
    </citation>
    <scope>NUCLEOTIDE SEQUENCE [LARGE SCALE GENOMIC DNA]</scope>
    <source>
        <strain evidence="8">JCM 9371</strain>
    </source>
</reference>
<feature type="transmembrane region" description="Helical" evidence="5">
    <location>
        <begin position="221"/>
        <end position="238"/>
    </location>
</feature>
<dbReference type="PANTHER" id="PTHR31310">
    <property type="match status" value="1"/>
</dbReference>
<evidence type="ECO:0000256" key="5">
    <source>
        <dbReference type="SAM" id="Phobius"/>
    </source>
</evidence>
<evidence type="ECO:0000259" key="6">
    <source>
        <dbReference type="Pfam" id="PF14378"/>
    </source>
</evidence>
<comment type="subcellular location">
    <subcellularLocation>
        <location evidence="1">Membrane</location>
        <topology evidence="1">Multi-pass membrane protein</topology>
    </subcellularLocation>
</comment>
<gene>
    <name evidence="7" type="ORF">ACFQZM_17595</name>
</gene>
<feature type="transmembrane region" description="Helical" evidence="5">
    <location>
        <begin position="117"/>
        <end position="135"/>
    </location>
</feature>
<keyword evidence="8" id="KW-1185">Reference proteome</keyword>
<proteinExistence type="predicted"/>
<dbReference type="RefSeq" id="WP_207400225.1">
    <property type="nucleotide sequence ID" value="NZ_CAACUY010000229.1"/>
</dbReference>
<organism evidence="7 8">
    <name type="scientific">Actinomadura fibrosa</name>
    <dbReference type="NCBI Taxonomy" id="111802"/>
    <lineage>
        <taxon>Bacteria</taxon>
        <taxon>Bacillati</taxon>
        <taxon>Actinomycetota</taxon>
        <taxon>Actinomycetes</taxon>
        <taxon>Streptosporangiales</taxon>
        <taxon>Thermomonosporaceae</taxon>
        <taxon>Actinomadura</taxon>
    </lineage>
</organism>
<feature type="transmembrane region" description="Helical" evidence="5">
    <location>
        <begin position="12"/>
        <end position="34"/>
    </location>
</feature>
<comment type="caution">
    <text evidence="7">The sequence shown here is derived from an EMBL/GenBank/DDBJ whole genome shotgun (WGS) entry which is preliminary data.</text>
</comment>
<dbReference type="EMBL" id="JBHTGP010000010">
    <property type="protein sequence ID" value="MFD0686318.1"/>
    <property type="molecule type" value="Genomic_DNA"/>
</dbReference>
<dbReference type="Pfam" id="PF14378">
    <property type="entry name" value="PAP2_3"/>
    <property type="match status" value="1"/>
</dbReference>
<feature type="transmembrane region" description="Helical" evidence="5">
    <location>
        <begin position="195"/>
        <end position="215"/>
    </location>
</feature>
<dbReference type="InterPro" id="IPR026841">
    <property type="entry name" value="Aur1/Ipt1"/>
</dbReference>
<name>A0ABW2XLW1_9ACTN</name>
<evidence type="ECO:0000256" key="4">
    <source>
        <dbReference type="ARBA" id="ARBA00023136"/>
    </source>
</evidence>
<feature type="domain" description="Inositolphosphotransferase Aur1/Ipt1" evidence="6">
    <location>
        <begin position="53"/>
        <end position="234"/>
    </location>
</feature>
<sequence length="260" mass="28786">MSEGATLRDGRRVGGAVLAAIAQVVLMVAVLAAYEYGRHLADGRPSEAFAHARWLWDAERTLRLPDEAELQKAALRWDGWVRVANQYYVRVHFPAITAFMIWVYFWRRRGWPRVRAAIVLSAAAALALHFAYPLAPPRMLPGHGLVDLMNVYGPSAYASDPGEGMTNQFAAMPSLHVGWALLVAWGVIRYGRTRWRYLIAAHPVITLLVVVLTANHYWMDGIVGCSLVVAALWLTSAVQSLRDGEPVRAGTSERRDSVGA</sequence>
<evidence type="ECO:0000313" key="7">
    <source>
        <dbReference type="EMBL" id="MFD0686318.1"/>
    </source>
</evidence>
<protein>
    <submittedName>
        <fullName evidence="7">Phosphatase PAP2 family protein</fullName>
    </submittedName>
</protein>
<feature type="transmembrane region" description="Helical" evidence="5">
    <location>
        <begin position="87"/>
        <end position="105"/>
    </location>
</feature>
<accession>A0ABW2XLW1</accession>
<keyword evidence="2 5" id="KW-0812">Transmembrane</keyword>
<keyword evidence="3 5" id="KW-1133">Transmembrane helix</keyword>
<evidence type="ECO:0000256" key="1">
    <source>
        <dbReference type="ARBA" id="ARBA00004141"/>
    </source>
</evidence>
<dbReference type="CDD" id="cd03386">
    <property type="entry name" value="PAP2_Aur1_like"/>
    <property type="match status" value="1"/>
</dbReference>
<evidence type="ECO:0000256" key="3">
    <source>
        <dbReference type="ARBA" id="ARBA00022989"/>
    </source>
</evidence>
<evidence type="ECO:0000313" key="8">
    <source>
        <dbReference type="Proteomes" id="UP001597063"/>
    </source>
</evidence>
<dbReference type="InterPro" id="IPR052185">
    <property type="entry name" value="IPC_Synthase-Related"/>
</dbReference>
<evidence type="ECO:0000256" key="2">
    <source>
        <dbReference type="ARBA" id="ARBA00022692"/>
    </source>
</evidence>
<keyword evidence="4 5" id="KW-0472">Membrane</keyword>
<feature type="transmembrane region" description="Helical" evidence="5">
    <location>
        <begin position="169"/>
        <end position="188"/>
    </location>
</feature>
<dbReference type="PANTHER" id="PTHR31310:SF7">
    <property type="entry name" value="PA-PHOSPHATASE RELATED-FAMILY PROTEIN DDB_G0268928"/>
    <property type="match status" value="1"/>
</dbReference>
<dbReference type="Proteomes" id="UP001597063">
    <property type="component" value="Unassembled WGS sequence"/>
</dbReference>